<protein>
    <submittedName>
        <fullName evidence="2">Uncharacterized protein</fullName>
    </submittedName>
</protein>
<name>A0A0D7AUR2_9AGAR</name>
<dbReference type="EMBL" id="KN880822">
    <property type="protein sequence ID" value="KIY62123.1"/>
    <property type="molecule type" value="Genomic_DNA"/>
</dbReference>
<dbReference type="AlphaFoldDB" id="A0A0D7AUR2"/>
<dbReference type="Proteomes" id="UP000054007">
    <property type="component" value="Unassembled WGS sequence"/>
</dbReference>
<evidence type="ECO:0000256" key="1">
    <source>
        <dbReference type="SAM" id="MobiDB-lite"/>
    </source>
</evidence>
<reference evidence="2 3" key="1">
    <citation type="journal article" date="2015" name="Fungal Genet. Biol.">
        <title>Evolution of novel wood decay mechanisms in Agaricales revealed by the genome sequences of Fistulina hepatica and Cylindrobasidium torrendii.</title>
        <authorList>
            <person name="Floudas D."/>
            <person name="Held B.W."/>
            <person name="Riley R."/>
            <person name="Nagy L.G."/>
            <person name="Koehler G."/>
            <person name="Ransdell A.S."/>
            <person name="Younus H."/>
            <person name="Chow J."/>
            <person name="Chiniquy J."/>
            <person name="Lipzen A."/>
            <person name="Tritt A."/>
            <person name="Sun H."/>
            <person name="Haridas S."/>
            <person name="LaButti K."/>
            <person name="Ohm R.A."/>
            <person name="Kues U."/>
            <person name="Blanchette R.A."/>
            <person name="Grigoriev I.V."/>
            <person name="Minto R.E."/>
            <person name="Hibbett D.S."/>
        </authorList>
    </citation>
    <scope>NUCLEOTIDE SEQUENCE [LARGE SCALE GENOMIC DNA]</scope>
    <source>
        <strain evidence="2 3">FP15055 ss-10</strain>
    </source>
</reference>
<keyword evidence="3" id="KW-1185">Reference proteome</keyword>
<evidence type="ECO:0000313" key="2">
    <source>
        <dbReference type="EMBL" id="KIY62123.1"/>
    </source>
</evidence>
<proteinExistence type="predicted"/>
<accession>A0A0D7AUR2</accession>
<evidence type="ECO:0000313" key="3">
    <source>
        <dbReference type="Proteomes" id="UP000054007"/>
    </source>
</evidence>
<feature type="compositionally biased region" description="Low complexity" evidence="1">
    <location>
        <begin position="112"/>
        <end position="121"/>
    </location>
</feature>
<sequence length="121" mass="13329">MEYTTPFVSTAKNVKANAIMEHMNRDHTHEEINTLSPEPAAKDTHSYIRRRSYTPPLDPVVSHLDKDHKPHIHSAMPSDEEGTSDGSDASHSSEDETSSDGSHSSEDESTSSEDSTLWGGH</sequence>
<gene>
    <name evidence="2" type="ORF">CYLTODRAFT_447385</name>
</gene>
<organism evidence="2 3">
    <name type="scientific">Cylindrobasidium torrendii FP15055 ss-10</name>
    <dbReference type="NCBI Taxonomy" id="1314674"/>
    <lineage>
        <taxon>Eukaryota</taxon>
        <taxon>Fungi</taxon>
        <taxon>Dikarya</taxon>
        <taxon>Basidiomycota</taxon>
        <taxon>Agaricomycotina</taxon>
        <taxon>Agaricomycetes</taxon>
        <taxon>Agaricomycetidae</taxon>
        <taxon>Agaricales</taxon>
        <taxon>Marasmiineae</taxon>
        <taxon>Physalacriaceae</taxon>
        <taxon>Cylindrobasidium</taxon>
    </lineage>
</organism>
<feature type="region of interest" description="Disordered" evidence="1">
    <location>
        <begin position="26"/>
        <end position="121"/>
    </location>
</feature>